<protein>
    <submittedName>
        <fullName evidence="2">Uncharacterized protein</fullName>
    </submittedName>
</protein>
<organism evidence="2 3">
    <name type="scientific">Planctomyces bekefii</name>
    <dbReference type="NCBI Taxonomy" id="1653850"/>
    <lineage>
        <taxon>Bacteria</taxon>
        <taxon>Pseudomonadati</taxon>
        <taxon>Planctomycetota</taxon>
        <taxon>Planctomycetia</taxon>
        <taxon>Planctomycetales</taxon>
        <taxon>Planctomycetaceae</taxon>
        <taxon>Planctomyces</taxon>
    </lineage>
</organism>
<dbReference type="AlphaFoldDB" id="A0A5C6M9A6"/>
<name>A0A5C6M9A6_9PLAN</name>
<evidence type="ECO:0000313" key="2">
    <source>
        <dbReference type="EMBL" id="TWW11326.1"/>
    </source>
</evidence>
<feature type="transmembrane region" description="Helical" evidence="1">
    <location>
        <begin position="100"/>
        <end position="117"/>
    </location>
</feature>
<dbReference type="Proteomes" id="UP000321083">
    <property type="component" value="Unassembled WGS sequence"/>
</dbReference>
<keyword evidence="1" id="KW-0812">Transmembrane</keyword>
<keyword evidence="3" id="KW-1185">Reference proteome</keyword>
<reference evidence="2 3" key="2">
    <citation type="submission" date="2019-08" db="EMBL/GenBank/DDBJ databases">
        <authorList>
            <person name="Henke P."/>
        </authorList>
    </citation>
    <scope>NUCLEOTIDE SEQUENCE [LARGE SCALE GENOMIC DNA]</scope>
    <source>
        <strain evidence="2">Phe10_nw2017</strain>
    </source>
</reference>
<reference evidence="2 3" key="1">
    <citation type="submission" date="2019-08" db="EMBL/GenBank/DDBJ databases">
        <title>100 year-old enigma solved: identification of Planctomyces bekefii, the type genus and species of the phylum Planctomycetes.</title>
        <authorList>
            <person name="Svetlana D.N."/>
            <person name="Overmann J."/>
        </authorList>
    </citation>
    <scope>NUCLEOTIDE SEQUENCE [LARGE SCALE GENOMIC DNA]</scope>
    <source>
        <strain evidence="2">Phe10_nw2017</strain>
    </source>
</reference>
<keyword evidence="1" id="KW-0472">Membrane</keyword>
<evidence type="ECO:0000256" key="1">
    <source>
        <dbReference type="SAM" id="Phobius"/>
    </source>
</evidence>
<dbReference type="EMBL" id="SRHE01000060">
    <property type="protein sequence ID" value="TWW11326.1"/>
    <property type="molecule type" value="Genomic_DNA"/>
</dbReference>
<gene>
    <name evidence="2" type="ORF">E3A20_04950</name>
</gene>
<comment type="caution">
    <text evidence="2">The sequence shown here is derived from an EMBL/GenBank/DDBJ whole genome shotgun (WGS) entry which is preliminary data.</text>
</comment>
<evidence type="ECO:0000313" key="3">
    <source>
        <dbReference type="Proteomes" id="UP000321083"/>
    </source>
</evidence>
<sequence>MTVIETQDNPFEFTDPDVSDNVELDIFDATDFCVREEILICGPRLVLPAVCWKTGATEDLEPLQFQILRGSFRLHVPPVAVSSFISRQQMRYEELRARRWKLASVVGLLMFVVPLMLNQPGLTGIQMLLGAAVLLTGAGVVAVASLRILPGLPVVRRYSAPGLHFVSGIPPALLTQLRLLEAQRRTRRSRNR</sequence>
<keyword evidence="1" id="KW-1133">Transmembrane helix</keyword>
<accession>A0A5C6M9A6</accession>
<feature type="transmembrane region" description="Helical" evidence="1">
    <location>
        <begin position="129"/>
        <end position="149"/>
    </location>
</feature>
<proteinExistence type="predicted"/>